<feature type="region of interest" description="Disordered" evidence="2">
    <location>
        <begin position="1744"/>
        <end position="1777"/>
    </location>
</feature>
<evidence type="ECO:0000256" key="3">
    <source>
        <dbReference type="SAM" id="Phobius"/>
    </source>
</evidence>
<dbReference type="Gene3D" id="3.40.1280.10">
    <property type="match status" value="2"/>
</dbReference>
<feature type="transmembrane region" description="Helical" evidence="3">
    <location>
        <begin position="1657"/>
        <end position="1682"/>
    </location>
</feature>
<dbReference type="PANTHER" id="PTHR12150:SF13">
    <property type="entry name" value="METHYLTRANSFERASE C9ORF114-RELATED"/>
    <property type="match status" value="1"/>
</dbReference>
<dbReference type="InterPro" id="IPR012340">
    <property type="entry name" value="NA-bd_OB-fold"/>
</dbReference>
<reference evidence="4 5" key="1">
    <citation type="submission" date="2019-07" db="EMBL/GenBank/DDBJ databases">
        <title>Genomes of Cafeteria roenbergensis.</title>
        <authorList>
            <person name="Fischer M.G."/>
            <person name="Hackl T."/>
            <person name="Roman M."/>
        </authorList>
    </citation>
    <scope>NUCLEOTIDE SEQUENCE [LARGE SCALE GENOMIC DNA]</scope>
    <source>
        <strain evidence="4 5">E4-10P</strain>
    </source>
</reference>
<evidence type="ECO:0000313" key="5">
    <source>
        <dbReference type="Proteomes" id="UP000322899"/>
    </source>
</evidence>
<feature type="compositionally biased region" description="Low complexity" evidence="2">
    <location>
        <begin position="1747"/>
        <end position="1766"/>
    </location>
</feature>
<feature type="transmembrane region" description="Helical" evidence="3">
    <location>
        <begin position="1470"/>
        <end position="1497"/>
    </location>
</feature>
<dbReference type="SUPFAM" id="SSF75217">
    <property type="entry name" value="alpha/beta knot"/>
    <property type="match status" value="1"/>
</dbReference>
<keyword evidence="3" id="KW-1133">Transmembrane helix</keyword>
<comment type="caution">
    <text evidence="4">The sequence shown here is derived from an EMBL/GenBank/DDBJ whole genome shotgun (WGS) entry which is preliminary data.</text>
</comment>
<comment type="similarity">
    <text evidence="1">Belongs to the class IV-like SAM-binding methyltransferase superfamily.</text>
</comment>
<proteinExistence type="inferred from homology"/>
<keyword evidence="3" id="KW-0812">Transmembrane</keyword>
<feature type="compositionally biased region" description="Basic residues" evidence="2">
    <location>
        <begin position="1767"/>
        <end position="1777"/>
    </location>
</feature>
<dbReference type="OrthoDB" id="361029at2759"/>
<keyword evidence="3" id="KW-0472">Membrane</keyword>
<dbReference type="Pfam" id="PF02598">
    <property type="entry name" value="Methyltrn_RNA_3"/>
    <property type="match status" value="1"/>
</dbReference>
<dbReference type="CDD" id="cd18086">
    <property type="entry name" value="HsC9orf114-like"/>
    <property type="match status" value="1"/>
</dbReference>
<evidence type="ECO:0000256" key="1">
    <source>
        <dbReference type="ARBA" id="ARBA00009841"/>
    </source>
</evidence>
<feature type="transmembrane region" description="Helical" evidence="3">
    <location>
        <begin position="570"/>
        <end position="590"/>
    </location>
</feature>
<name>A0A5A8E5E5_CAFRO</name>
<accession>A0A5A8E5E5</accession>
<feature type="transmembrane region" description="Helical" evidence="3">
    <location>
        <begin position="480"/>
        <end position="503"/>
    </location>
</feature>
<dbReference type="Proteomes" id="UP000322899">
    <property type="component" value="Unassembled WGS sequence"/>
</dbReference>
<dbReference type="InterPro" id="IPR029026">
    <property type="entry name" value="tRNA_m1G_MTases_N"/>
</dbReference>
<feature type="region of interest" description="Disordered" evidence="2">
    <location>
        <begin position="1"/>
        <end position="48"/>
    </location>
</feature>
<evidence type="ECO:0000256" key="2">
    <source>
        <dbReference type="SAM" id="MobiDB-lite"/>
    </source>
</evidence>
<dbReference type="PANTHER" id="PTHR12150">
    <property type="entry name" value="CLASS IV SAM-BINDING METHYLTRANSFERASE-RELATED"/>
    <property type="match status" value="1"/>
</dbReference>
<feature type="transmembrane region" description="Helical" evidence="3">
    <location>
        <begin position="1433"/>
        <end position="1458"/>
    </location>
</feature>
<feature type="compositionally biased region" description="Basic and acidic residues" evidence="2">
    <location>
        <begin position="24"/>
        <end position="35"/>
    </location>
</feature>
<dbReference type="SUPFAM" id="SSF50249">
    <property type="entry name" value="Nucleic acid-binding proteins"/>
    <property type="match status" value="1"/>
</dbReference>
<dbReference type="InterPro" id="IPR029028">
    <property type="entry name" value="Alpha/beta_knot_MTases"/>
</dbReference>
<organism evidence="4 5">
    <name type="scientific">Cafeteria roenbergensis</name>
    <name type="common">Marine flagellate</name>
    <dbReference type="NCBI Taxonomy" id="33653"/>
    <lineage>
        <taxon>Eukaryota</taxon>
        <taxon>Sar</taxon>
        <taxon>Stramenopiles</taxon>
        <taxon>Bigyra</taxon>
        <taxon>Opalozoa</taxon>
        <taxon>Bicosoecida</taxon>
        <taxon>Cafeteriaceae</taxon>
        <taxon>Cafeteria</taxon>
    </lineage>
</organism>
<gene>
    <name evidence="4" type="ORF">FNF27_05493</name>
</gene>
<protein>
    <submittedName>
        <fullName evidence="4">Uncharacterized protein</fullName>
    </submittedName>
</protein>
<dbReference type="EMBL" id="VLTO01000039">
    <property type="protein sequence ID" value="KAA0173002.1"/>
    <property type="molecule type" value="Genomic_DNA"/>
</dbReference>
<dbReference type="InterPro" id="IPR003750">
    <property type="entry name" value="Put_MeTrfase-C9orf114-like"/>
</dbReference>
<evidence type="ECO:0000313" key="4">
    <source>
        <dbReference type="EMBL" id="KAA0173002.1"/>
    </source>
</evidence>
<sequence length="1777" mass="183295">MPVAQARTKRPRDADEAVGMPDAVRAKTEAARGESGDAADAGLPASASSGVADDAAAAAGKAAAAAAPAAPAEGGAPSHKRKRGRRYTVSIALPGSILANAQSAELQTYLAGQIARAVTVFCVDEVIVFDDHTVKAGVTTSASVAGAAGGGAGAAASLGGGDVCALMARLLQYAETPQYMRKALFPRHRDLRLAGLLAPLDAPHHVKKGEWSRFREGVVLTKNAGSVKGAKSRGALVNCGLVREVRISQPVMQGVRVTVRLDETKEECEAIDRFAKGAPKCHKGSAVPPSAPREEDGTYWGYSVRMAGGLADVITKSPYKGGYDLTIGTSERGTSTVDDPASLEMKPFKHALIVLGGVEGLEEALAAEEAETATGLGLAGDEVSELFDFWVNVLPEQGSGTIRTEEALILSLASLRPFLRAANAPKPPKSFDLPRVSLAGPVSRDLSEYRLFTVTAAGDIEAPDLGALPNEVTSPPPDSLAAYASGIAFYPAAFVLVMILMPLYGCCLMICRNCTCCCCLREKCVCIKCGGGDPTYAECSNCYLGYHSTSVIADDGVAEPDYAYPSCSRWSVRACLVMVAGSIAGLGAMYQLRGNQGMTGALADVASGSADGAAAMVYGLQGPMEELVLATASGPVAALLNQTAFVVRNAVDLQALAGDLACVAEVKTLLPNTTAIRAFLMSTSGALGAVDASLVSTSTVVTSLVGRKQNVSGALDGLAGVLNTFATSTADLQVAFVPMVAAVNNVSGPVNSLVDANYGFMPRILREIDEFASNVPSSGNLTNASAGVEALRDDAMAGSGAAARNNRTQLLGNLAAISAGLAASGNQTRTAELMIEFNNATTALQDAKLLTALAVAVNNTVNVGLLVPPLSSVETGLERVTNATSALGLQLVQDALVRLEASINAIPSFEVLVDELNTVTRVTQVYPCLDGLTTAVQQLNASLFELPPSFSFVSSVKDTVQASVDPVISKLPNTTADIRAAESSIRSVNVSGYTADVARLGVQVDEATSAINISSLVGDVGAVNGATPDRAMVDNVIDLESQLTTVSDGLISDMFRFQAAKEGLLTALAAQQALINNYDGGYCSGSMSACKNGSDCELGQSCTGIGTRRCVAVPTAPCGSCAANDRCNLDNTELTALATGLTSLSTGMPDTGEAVTALSDALDAADIDFGGWLADLATANASIASLPLPQLRGQLATVQANLNTSFDVSTVNATLSDARAQLTTVDFASFEAETRAIDDMVSNNLDSQLPLVRSLRTSVLGLDHFTRFDAPRFVSRLARQTLREAQGIDGLLGLLRAVAAVLDEAAASVGGNETAAPGETVLIPQVHLNLTGSVNSLSSQLGSLGDESAYAAGAAYYLASLVPDSPLKLVPASDVAGRVFVDANGVRYPDGAVCVSDACLRREAMALSQDPLSDALAGIPGAPTIPAPVSRELIFLAPLAVVLLLLLGALFAVVGPCCCTSWQFQVCPPATMACCSFICTPCMLLFAAVLLPLVMVYSDVCYAAPNAGAMLARASPTALCELAGGNGTSQACALSFPIQMEGASATVAGTVNFEALLDGALGGCGGPDPFAASVDSLGSSVASALGNVTDHLINNQISSVLPLRPALRDAIGAAAMLVPVAATSTFSELETALSCNRVHTVFSSVLNPICCGLYDSVFWLVIPWALIPLILCTAGCTCSIMAMKRLASTPWGPVFDEMRREAANADSDHFDDKYADHPTADAGPEGAIEMHRVSKATHADAAVQDFSTHSPRSSSTSGPRVQPSRAANRRASPRVLV</sequence>